<dbReference type="Proteomes" id="UP000614811">
    <property type="component" value="Unassembled WGS sequence"/>
</dbReference>
<organism evidence="2 3">
    <name type="scientific">Arenicella chitinivorans</name>
    <dbReference type="NCBI Taxonomy" id="1329800"/>
    <lineage>
        <taxon>Bacteria</taxon>
        <taxon>Pseudomonadati</taxon>
        <taxon>Pseudomonadota</taxon>
        <taxon>Gammaproteobacteria</taxon>
        <taxon>Arenicellales</taxon>
        <taxon>Arenicellaceae</taxon>
        <taxon>Arenicella</taxon>
    </lineage>
</organism>
<evidence type="ECO:0000313" key="2">
    <source>
        <dbReference type="EMBL" id="GHA16276.1"/>
    </source>
</evidence>
<gene>
    <name evidence="2" type="ORF">GCM10008090_27600</name>
</gene>
<reference evidence="2" key="1">
    <citation type="journal article" date="2014" name="Int. J. Syst. Evol. Microbiol.">
        <title>Complete genome sequence of Corynebacterium casei LMG S-19264T (=DSM 44701T), isolated from a smear-ripened cheese.</title>
        <authorList>
            <consortium name="US DOE Joint Genome Institute (JGI-PGF)"/>
            <person name="Walter F."/>
            <person name="Albersmeier A."/>
            <person name="Kalinowski J."/>
            <person name="Ruckert C."/>
        </authorList>
    </citation>
    <scope>NUCLEOTIDE SEQUENCE</scope>
    <source>
        <strain evidence="2">KCTC 12711</strain>
    </source>
</reference>
<reference evidence="2" key="2">
    <citation type="submission" date="2020-09" db="EMBL/GenBank/DDBJ databases">
        <authorList>
            <person name="Sun Q."/>
            <person name="Kim S."/>
        </authorList>
    </citation>
    <scope>NUCLEOTIDE SEQUENCE</scope>
    <source>
        <strain evidence="2">KCTC 12711</strain>
    </source>
</reference>
<dbReference type="EMBL" id="BMXA01000005">
    <property type="protein sequence ID" value="GHA16276.1"/>
    <property type="molecule type" value="Genomic_DNA"/>
</dbReference>
<comment type="caution">
    <text evidence="2">The sequence shown here is derived from an EMBL/GenBank/DDBJ whole genome shotgun (WGS) entry which is preliminary data.</text>
</comment>
<dbReference type="RefSeq" id="WP_189402258.1">
    <property type="nucleotide sequence ID" value="NZ_BMXA01000005.1"/>
</dbReference>
<sequence>MIFIKEMVRDLTKGFKKGALIFSALLLLSFVALLLSEPEKMPYEFSLGSVLFLITGLKLSDKSNAMLMILVCAALILKLAVINVEING</sequence>
<keyword evidence="1" id="KW-1133">Transmembrane helix</keyword>
<dbReference type="AlphaFoldDB" id="A0A918VRG2"/>
<evidence type="ECO:0000313" key="3">
    <source>
        <dbReference type="Proteomes" id="UP000614811"/>
    </source>
</evidence>
<feature type="transmembrane region" description="Helical" evidence="1">
    <location>
        <begin position="65"/>
        <end position="84"/>
    </location>
</feature>
<keyword evidence="1" id="KW-0812">Transmembrane</keyword>
<proteinExistence type="predicted"/>
<keyword evidence="1" id="KW-0472">Membrane</keyword>
<evidence type="ECO:0000256" key="1">
    <source>
        <dbReference type="SAM" id="Phobius"/>
    </source>
</evidence>
<keyword evidence="3" id="KW-1185">Reference proteome</keyword>
<accession>A0A918VRG2</accession>
<protein>
    <submittedName>
        <fullName evidence="2">Uncharacterized protein</fullName>
    </submittedName>
</protein>
<name>A0A918VRG2_9GAMM</name>